<dbReference type="KEGG" id="dto:TOL2_C37270"/>
<proteinExistence type="inferred from homology"/>
<dbReference type="PRINTS" id="PR00469">
    <property type="entry name" value="PNDRDTASEII"/>
</dbReference>
<comment type="cofactor">
    <cofactor evidence="1">
        <name>FAD</name>
        <dbReference type="ChEBI" id="CHEBI:57692"/>
    </cofactor>
</comment>
<dbReference type="InterPro" id="IPR004099">
    <property type="entry name" value="Pyr_nucl-diS_OxRdtase_dimer"/>
</dbReference>
<organism evidence="9 10">
    <name type="scientific">Desulfobacula toluolica (strain DSM 7467 / Tol2)</name>
    <dbReference type="NCBI Taxonomy" id="651182"/>
    <lineage>
        <taxon>Bacteria</taxon>
        <taxon>Pseudomonadati</taxon>
        <taxon>Thermodesulfobacteriota</taxon>
        <taxon>Desulfobacteria</taxon>
        <taxon>Desulfobacterales</taxon>
        <taxon>Desulfobacteraceae</taxon>
        <taxon>Desulfobacula</taxon>
    </lineage>
</organism>
<dbReference type="Proteomes" id="UP000007347">
    <property type="component" value="Chromosome"/>
</dbReference>
<dbReference type="GO" id="GO:0016491">
    <property type="term" value="F:oxidoreductase activity"/>
    <property type="evidence" value="ECO:0007669"/>
    <property type="project" value="InterPro"/>
</dbReference>
<reference evidence="9 10" key="1">
    <citation type="journal article" date="2013" name="Environ. Microbiol.">
        <title>Complete genome, catabolic sub-proteomes and key-metabolites of Desulfobacula toluolica Tol2, a marine, aromatic compound-degrading, sulfate-reducing bacterium.</title>
        <authorList>
            <person name="Wohlbrand L."/>
            <person name="Jacob J.H."/>
            <person name="Kube M."/>
            <person name="Mussmann M."/>
            <person name="Jarling R."/>
            <person name="Beck A."/>
            <person name="Amann R."/>
            <person name="Wilkes H."/>
            <person name="Reinhardt R."/>
            <person name="Rabus R."/>
        </authorList>
    </citation>
    <scope>NUCLEOTIDE SEQUENCE [LARGE SCALE GENOMIC DNA]</scope>
    <source>
        <strain evidence="10">DSM 7467 / Tol2</strain>
    </source>
</reference>
<evidence type="ECO:0000313" key="10">
    <source>
        <dbReference type="Proteomes" id="UP000007347"/>
    </source>
</evidence>
<dbReference type="AlphaFoldDB" id="K0NBT9"/>
<dbReference type="STRING" id="651182.TOL2_C37270"/>
<dbReference type="InterPro" id="IPR036188">
    <property type="entry name" value="FAD/NAD-bd_sf"/>
</dbReference>
<sequence>MKKSDIIIIGGGAAGIVAINTIHALNSNLSLTLIKDEEVLVNRCSIPYGIGGEKEIENYVVPNSSITSTGADLVIGRVKEIDKEKKEVMLQTGEIYGYKQLLLATGSRPLLPKLPGIESENILVVRSLGDLERLRASVRSSRKALIVGGGYVGVELATELQQLGLTVSLVEMQERILLATTEPEFICDVEQMLDRKGIRMMTGRKVTAFEHDTQKMVTARLDDGTFIEADFVVISAGVVPNMELAQHAGIETSPLGIITDTALRTSDKDIFAAGDCAQKHAFGTGKPTRGDFGTNAVFMGKVAGQNLAGMETSFMGIINANVSSIYDTSFGSAGLTEEGARKAGLDVIVGLSETLDRYPMIDGAAAFRTKLIFDSTSRVLIGGSVIKKGKGVAPHIDLISLAIQKKITIEEFLCHQYATHPQLAVVPTENSCLTAAMNAMASMASR</sequence>
<dbReference type="InterPro" id="IPR016156">
    <property type="entry name" value="FAD/NAD-linked_Rdtase_dimer_sf"/>
</dbReference>
<evidence type="ECO:0000256" key="2">
    <source>
        <dbReference type="ARBA" id="ARBA00006442"/>
    </source>
</evidence>
<keyword evidence="10" id="KW-1185">Reference proteome</keyword>
<dbReference type="Pfam" id="PF07992">
    <property type="entry name" value="Pyr_redox_2"/>
    <property type="match status" value="1"/>
</dbReference>
<dbReference type="RefSeq" id="WP_014959069.1">
    <property type="nucleotide sequence ID" value="NC_018645.1"/>
</dbReference>
<accession>K0NBT9</accession>
<dbReference type="OrthoDB" id="9802028at2"/>
<feature type="domain" description="FAD/NAD(P)-binding" evidence="8">
    <location>
        <begin position="5"/>
        <end position="281"/>
    </location>
</feature>
<dbReference type="HOGENOM" id="CLU_003291_1_0_7"/>
<dbReference type="PANTHER" id="PTHR43429">
    <property type="entry name" value="PYRIDINE NUCLEOTIDE-DISULFIDE OXIDOREDUCTASE DOMAIN-CONTAINING"/>
    <property type="match status" value="1"/>
</dbReference>
<evidence type="ECO:0000256" key="5">
    <source>
        <dbReference type="ARBA" id="ARBA00022827"/>
    </source>
</evidence>
<keyword evidence="4" id="KW-0285">Flavoprotein</keyword>
<dbReference type="PRINTS" id="PR00368">
    <property type="entry name" value="FADPNR"/>
</dbReference>
<protein>
    <submittedName>
        <fullName evidence="9">FAD-dependent pyridine nucleotidedisulfide oxidoreductase</fullName>
    </submittedName>
</protein>
<dbReference type="InterPro" id="IPR023753">
    <property type="entry name" value="FAD/NAD-binding_dom"/>
</dbReference>
<dbReference type="SUPFAM" id="SSF55424">
    <property type="entry name" value="FAD/NAD-linked reductases, dimerisation (C-terminal) domain"/>
    <property type="match status" value="1"/>
</dbReference>
<dbReference type="SUPFAM" id="SSF51905">
    <property type="entry name" value="FAD/NAD(P)-binding domain"/>
    <property type="match status" value="1"/>
</dbReference>
<dbReference type="PANTHER" id="PTHR43429:SF3">
    <property type="entry name" value="NITRITE REDUCTASE [NAD(P)H]"/>
    <property type="match status" value="1"/>
</dbReference>
<keyword evidence="5" id="KW-0274">FAD</keyword>
<dbReference type="InterPro" id="IPR050260">
    <property type="entry name" value="FAD-bd_OxRdtase"/>
</dbReference>
<dbReference type="Gene3D" id="3.30.390.30">
    <property type="match status" value="1"/>
</dbReference>
<feature type="transmembrane region" description="Helical" evidence="6">
    <location>
        <begin position="6"/>
        <end position="25"/>
    </location>
</feature>
<name>K0NBT9_DESTT</name>
<evidence type="ECO:0000256" key="4">
    <source>
        <dbReference type="ARBA" id="ARBA00022630"/>
    </source>
</evidence>
<keyword evidence="6" id="KW-0472">Membrane</keyword>
<evidence type="ECO:0000259" key="7">
    <source>
        <dbReference type="Pfam" id="PF02852"/>
    </source>
</evidence>
<keyword evidence="6" id="KW-0812">Transmembrane</keyword>
<dbReference type="Pfam" id="PF02852">
    <property type="entry name" value="Pyr_redox_dim"/>
    <property type="match status" value="1"/>
</dbReference>
<evidence type="ECO:0000256" key="3">
    <source>
        <dbReference type="ARBA" id="ARBA00009130"/>
    </source>
</evidence>
<gene>
    <name evidence="9" type="ordered locus">TOL2_C37270</name>
</gene>
<evidence type="ECO:0000256" key="6">
    <source>
        <dbReference type="SAM" id="Phobius"/>
    </source>
</evidence>
<dbReference type="Gene3D" id="3.50.50.60">
    <property type="entry name" value="FAD/NAD(P)-binding domain"/>
    <property type="match status" value="2"/>
</dbReference>
<comment type="similarity">
    <text evidence="3">Belongs to the class-III pyridine nucleotide-disulfide oxidoreductase family.</text>
</comment>
<dbReference type="EMBL" id="FO203503">
    <property type="protein sequence ID" value="CCK81884.1"/>
    <property type="molecule type" value="Genomic_DNA"/>
</dbReference>
<keyword evidence="6" id="KW-1133">Transmembrane helix</keyword>
<feature type="domain" description="Pyridine nucleotide-disulphide oxidoreductase dimerisation" evidence="7">
    <location>
        <begin position="327"/>
        <end position="425"/>
    </location>
</feature>
<evidence type="ECO:0000259" key="8">
    <source>
        <dbReference type="Pfam" id="PF07992"/>
    </source>
</evidence>
<comment type="similarity">
    <text evidence="2">Belongs to the FAD-dependent oxidoreductase family.</text>
</comment>
<evidence type="ECO:0000256" key="1">
    <source>
        <dbReference type="ARBA" id="ARBA00001974"/>
    </source>
</evidence>
<evidence type="ECO:0000313" key="9">
    <source>
        <dbReference type="EMBL" id="CCK81884.1"/>
    </source>
</evidence>